<dbReference type="AlphaFoldDB" id="A0A317U882"/>
<dbReference type="Proteomes" id="UP000287374">
    <property type="component" value="Unassembled WGS sequence"/>
</dbReference>
<evidence type="ECO:0000256" key="1">
    <source>
        <dbReference type="SAM" id="SignalP"/>
    </source>
</evidence>
<keyword evidence="5" id="KW-1185">Reference proteome</keyword>
<sequence length="174" mass="20101">MKWPHWCVVVVFCFSSMAFAVNNQELSPKLILNQIKMIKEGELLGDDLYFDISVLRIKQPTQYIRIPEFPLHLPSSKINTLQPTLLWSEPIRSGEKVILIVSLMDQDSKPFNPDDVIGLIRVELKNEKGNLHLQWSRPNQKSAPMNWPINTTQKFLLSNANGQYELYLSILPQK</sequence>
<feature type="chain" id="PRO_5016397474" evidence="1">
    <location>
        <begin position="21"/>
        <end position="174"/>
    </location>
</feature>
<protein>
    <submittedName>
        <fullName evidence="2">Uncharacterized protein</fullName>
    </submittedName>
</protein>
<reference evidence="3 5" key="2">
    <citation type="submission" date="2018-12" db="EMBL/GenBank/DDBJ databases">
        <title>Legionella sp,whole genome shotgun sequence.</title>
        <authorList>
            <person name="Wu H."/>
        </authorList>
    </citation>
    <scope>NUCLEOTIDE SEQUENCE [LARGE SCALE GENOMIC DNA]</scope>
    <source>
        <strain evidence="5">km489</strain>
        <strain evidence="3">Km489</strain>
    </source>
</reference>
<evidence type="ECO:0000313" key="3">
    <source>
        <dbReference type="EMBL" id="RUR25844.1"/>
    </source>
</evidence>
<organism evidence="2 4">
    <name type="scientific">Legionella qingyii</name>
    <dbReference type="NCBI Taxonomy" id="2184757"/>
    <lineage>
        <taxon>Bacteria</taxon>
        <taxon>Pseudomonadati</taxon>
        <taxon>Pseudomonadota</taxon>
        <taxon>Gammaproteobacteria</taxon>
        <taxon>Legionellales</taxon>
        <taxon>Legionellaceae</taxon>
        <taxon>Legionella</taxon>
    </lineage>
</organism>
<accession>A0A317U882</accession>
<dbReference type="EMBL" id="QHJG01000001">
    <property type="protein sequence ID" value="PWY57689.1"/>
    <property type="molecule type" value="Genomic_DNA"/>
</dbReference>
<gene>
    <name evidence="2" type="ORF">DGG96_00925</name>
    <name evidence="3" type="ORF">ELY20_01465</name>
</gene>
<name>A0A317U882_9GAMM</name>
<proteinExistence type="predicted"/>
<evidence type="ECO:0000313" key="5">
    <source>
        <dbReference type="Proteomes" id="UP000287374"/>
    </source>
</evidence>
<feature type="signal peptide" evidence="1">
    <location>
        <begin position="1"/>
        <end position="20"/>
    </location>
</feature>
<dbReference type="EMBL" id="RZGX01000002">
    <property type="protein sequence ID" value="RUR25844.1"/>
    <property type="molecule type" value="Genomic_DNA"/>
</dbReference>
<dbReference type="Proteomes" id="UP000247152">
    <property type="component" value="Unassembled WGS sequence"/>
</dbReference>
<reference evidence="2 4" key="1">
    <citation type="submission" date="2018-05" db="EMBL/GenBank/DDBJ databases">
        <title>Legionella qingyii sp.nov., whole genome shotgun sequence.</title>
        <authorList>
            <person name="Wu H."/>
            <person name="Zhu Q."/>
            <person name="Hu C."/>
        </authorList>
    </citation>
    <scope>NUCLEOTIDE SEQUENCE [LARGE SCALE GENOMIC DNA]</scope>
    <source>
        <strain evidence="2 4">HEB18</strain>
    </source>
</reference>
<comment type="caution">
    <text evidence="2">The sequence shown here is derived from an EMBL/GenBank/DDBJ whole genome shotgun (WGS) entry which is preliminary data.</text>
</comment>
<keyword evidence="1" id="KW-0732">Signal</keyword>
<evidence type="ECO:0000313" key="2">
    <source>
        <dbReference type="EMBL" id="PWY57689.1"/>
    </source>
</evidence>
<dbReference type="RefSeq" id="WP_110141139.1">
    <property type="nucleotide sequence ID" value="NZ_QHJG01000001.1"/>
</dbReference>
<dbReference type="OrthoDB" id="5636604at2"/>
<evidence type="ECO:0000313" key="4">
    <source>
        <dbReference type="Proteomes" id="UP000247152"/>
    </source>
</evidence>